<evidence type="ECO:0000313" key="2">
    <source>
        <dbReference type="Proteomes" id="UP000466535"/>
    </source>
</evidence>
<accession>A0A6B0SYF2</accession>
<protein>
    <submittedName>
        <fullName evidence="1">Uncharacterized protein</fullName>
    </submittedName>
</protein>
<reference evidence="1 2" key="1">
    <citation type="submission" date="2019-12" db="EMBL/GenBank/DDBJ databases">
        <title>Isolation and characterization of three novel carbon monoxide-oxidizing members of Halobacteria from salione crusts and soils.</title>
        <authorList>
            <person name="Myers M.R."/>
            <person name="King G.M."/>
        </authorList>
    </citation>
    <scope>NUCLEOTIDE SEQUENCE [LARGE SCALE GENOMIC DNA]</scope>
    <source>
        <strain evidence="1 2">WSH3</strain>
    </source>
</reference>
<dbReference type="EMBL" id="WUUT01000001">
    <property type="protein sequence ID" value="MXR50197.1"/>
    <property type="molecule type" value="Genomic_DNA"/>
</dbReference>
<organism evidence="1 2">
    <name type="scientific">Halovenus carboxidivorans</name>
    <dbReference type="NCBI Taxonomy" id="2692199"/>
    <lineage>
        <taxon>Archaea</taxon>
        <taxon>Methanobacteriati</taxon>
        <taxon>Methanobacteriota</taxon>
        <taxon>Stenosarchaea group</taxon>
        <taxon>Halobacteria</taxon>
        <taxon>Halobacteriales</taxon>
        <taxon>Haloarculaceae</taxon>
        <taxon>Halovenus</taxon>
    </lineage>
</organism>
<evidence type="ECO:0000313" key="1">
    <source>
        <dbReference type="EMBL" id="MXR50197.1"/>
    </source>
</evidence>
<sequence length="183" mass="21202">MSGKQVDTATTSLRITDSIRRDYEVKFGNTDIKWGDYYRSEDERNSHRRDGFLAEATLVDMFEKMIGEENVNWLGNEGEVDIRLFGSVGVEVKSRQDSTEYRSMILHSDLDNSDADMFINTVVHHDHFSDEPISVEVIGWMKKEEAYDKAEEVQFFGDDSVKYEVYAKDMNDIDEITNVLNLF</sequence>
<comment type="caution">
    <text evidence="1">The sequence shown here is derived from an EMBL/GenBank/DDBJ whole genome shotgun (WGS) entry which is preliminary data.</text>
</comment>
<name>A0A6B0SYF2_9EURY</name>
<dbReference type="AlphaFoldDB" id="A0A6B0SYF2"/>
<dbReference type="Proteomes" id="UP000466535">
    <property type="component" value="Unassembled WGS sequence"/>
</dbReference>
<keyword evidence="2" id="KW-1185">Reference proteome</keyword>
<proteinExistence type="predicted"/>
<gene>
    <name evidence="1" type="ORF">GRX03_01045</name>
</gene>
<dbReference type="RefSeq" id="WP_159762351.1">
    <property type="nucleotide sequence ID" value="NZ_WUUT01000001.1"/>
</dbReference>